<evidence type="ECO:0000256" key="2">
    <source>
        <dbReference type="SAM" id="Phobius"/>
    </source>
</evidence>
<feature type="transmembrane region" description="Helical" evidence="2">
    <location>
        <begin position="361"/>
        <end position="384"/>
    </location>
</feature>
<dbReference type="InterPro" id="IPR029058">
    <property type="entry name" value="AB_hydrolase_fold"/>
</dbReference>
<dbReference type="AlphaFoldDB" id="A0A327Z8Y4"/>
<feature type="domain" description="Serine aminopeptidase S33" evidence="3">
    <location>
        <begin position="52"/>
        <end position="157"/>
    </location>
</feature>
<keyword evidence="4" id="KW-0645">Protease</keyword>
<dbReference type="PANTHER" id="PTHR22946">
    <property type="entry name" value="DIENELACTONE HYDROLASE DOMAIN-CONTAINING PROTEIN-RELATED"/>
    <property type="match status" value="1"/>
</dbReference>
<keyword evidence="5" id="KW-1185">Reference proteome</keyword>
<dbReference type="Gene3D" id="3.40.50.1820">
    <property type="entry name" value="alpha/beta hydrolase"/>
    <property type="match status" value="1"/>
</dbReference>
<gene>
    <name evidence="4" type="ORF">B0I29_11691</name>
</gene>
<keyword evidence="2" id="KW-0472">Membrane</keyword>
<feature type="transmembrane region" description="Helical" evidence="2">
    <location>
        <begin position="247"/>
        <end position="269"/>
    </location>
</feature>
<feature type="transmembrane region" description="Helical" evidence="2">
    <location>
        <begin position="390"/>
        <end position="408"/>
    </location>
</feature>
<feature type="transmembrane region" description="Helical" evidence="2">
    <location>
        <begin position="440"/>
        <end position="459"/>
    </location>
</feature>
<evidence type="ECO:0000313" key="5">
    <source>
        <dbReference type="Proteomes" id="UP000249341"/>
    </source>
</evidence>
<dbReference type="SUPFAM" id="SSF53474">
    <property type="entry name" value="alpha/beta-Hydrolases"/>
    <property type="match status" value="1"/>
</dbReference>
<dbReference type="EMBL" id="QLMJ01000016">
    <property type="protein sequence ID" value="RAK30432.1"/>
    <property type="molecule type" value="Genomic_DNA"/>
</dbReference>
<protein>
    <submittedName>
        <fullName evidence="4">Serine aminopeptidase S33 family</fullName>
    </submittedName>
</protein>
<keyword evidence="2" id="KW-0812">Transmembrane</keyword>
<accession>A0A327Z8Y4</accession>
<evidence type="ECO:0000256" key="1">
    <source>
        <dbReference type="ARBA" id="ARBA00008645"/>
    </source>
</evidence>
<comment type="caution">
    <text evidence="4">The sequence shown here is derived from an EMBL/GenBank/DDBJ whole genome shotgun (WGS) entry which is preliminary data.</text>
</comment>
<dbReference type="RefSeq" id="WP_181558038.1">
    <property type="nucleotide sequence ID" value="NZ_JACHWI010000007.1"/>
</dbReference>
<feature type="transmembrane region" description="Helical" evidence="2">
    <location>
        <begin position="466"/>
        <end position="486"/>
    </location>
</feature>
<dbReference type="InterPro" id="IPR050261">
    <property type="entry name" value="FrsA_esterase"/>
</dbReference>
<feature type="transmembrane region" description="Helical" evidence="2">
    <location>
        <begin position="297"/>
        <end position="318"/>
    </location>
</feature>
<feature type="transmembrane region" description="Helical" evidence="2">
    <location>
        <begin position="415"/>
        <end position="434"/>
    </location>
</feature>
<dbReference type="InterPro" id="IPR022742">
    <property type="entry name" value="Hydrolase_4"/>
</dbReference>
<sequence length="492" mass="51388">MKRTLLLLLVLVTGGGWLIAGAAHDLRREHVTSAGVPLDVVHPATTGRHPGVVVAHGFSGSAKLMAPFGDTLAASGYVVVLLDFTGHGANTTPLPDQAAGTDASTRALQHDLGVALAHLRSLPDVDPAQVALVGHSMGAGAVTRYAAAHPDVTATVAISLPDDAVASPEGPARLLTIAGALEFSGFRWVASTVAAQRGDRAVRIVPGVEHISILYAPEAHRETVTWLDSSFDRHRDTASIPFPARRLAGTVLLVLAFLIGFYPLVALLADPANDPRPRLGNPAAEPRPMKARIATTARLTAVAAVAAVIGAVIARFLPTTRLPLAIAGYVIGYAAVTGVLLYAYARTRPASTKTAISRPRLLLAVPYAVLAISVPVHVGMTHAWPVGNRWWLLLILWLAFALLAYGGERVAGGDALSLLAIAAVFVIVLAAAAVTGLTHGFVILALFPLIGLMLWQAVWSAILNRFAVSAWVIALTGSIVVAWPLAVALPLI</sequence>
<name>A0A327Z8Y4_9ACTN</name>
<keyword evidence="2" id="KW-1133">Transmembrane helix</keyword>
<organism evidence="4 5">
    <name type="scientific">Actinoplanes lutulentus</name>
    <dbReference type="NCBI Taxonomy" id="1287878"/>
    <lineage>
        <taxon>Bacteria</taxon>
        <taxon>Bacillati</taxon>
        <taxon>Actinomycetota</taxon>
        <taxon>Actinomycetes</taxon>
        <taxon>Micromonosporales</taxon>
        <taxon>Micromonosporaceae</taxon>
        <taxon>Actinoplanes</taxon>
    </lineage>
</organism>
<dbReference type="GO" id="GO:0004177">
    <property type="term" value="F:aminopeptidase activity"/>
    <property type="evidence" value="ECO:0007669"/>
    <property type="project" value="UniProtKB-KW"/>
</dbReference>
<feature type="transmembrane region" description="Helical" evidence="2">
    <location>
        <begin position="324"/>
        <end position="345"/>
    </location>
</feature>
<evidence type="ECO:0000313" key="4">
    <source>
        <dbReference type="EMBL" id="RAK30432.1"/>
    </source>
</evidence>
<reference evidence="4 5" key="1">
    <citation type="submission" date="2018-06" db="EMBL/GenBank/DDBJ databases">
        <title>Genomic Encyclopedia of Type Strains, Phase III (KMG-III): the genomes of soil and plant-associated and newly described type strains.</title>
        <authorList>
            <person name="Whitman W."/>
        </authorList>
    </citation>
    <scope>NUCLEOTIDE SEQUENCE [LARGE SCALE GENOMIC DNA]</scope>
    <source>
        <strain evidence="4 5">CGMCC 4.7090</strain>
    </source>
</reference>
<comment type="similarity">
    <text evidence="1">Belongs to the AB hydrolase superfamily.</text>
</comment>
<keyword evidence="4" id="KW-0378">Hydrolase</keyword>
<keyword evidence="4" id="KW-0031">Aminopeptidase</keyword>
<dbReference type="Proteomes" id="UP000249341">
    <property type="component" value="Unassembled WGS sequence"/>
</dbReference>
<evidence type="ECO:0000259" key="3">
    <source>
        <dbReference type="Pfam" id="PF12146"/>
    </source>
</evidence>
<proteinExistence type="inferred from homology"/>
<dbReference type="Pfam" id="PF12146">
    <property type="entry name" value="Hydrolase_4"/>
    <property type="match status" value="1"/>
</dbReference>